<dbReference type="SUPFAM" id="SSF88946">
    <property type="entry name" value="Sigma2 domain of RNA polymerase sigma factors"/>
    <property type="match status" value="1"/>
</dbReference>
<dbReference type="PANTHER" id="PTHR30173">
    <property type="entry name" value="SIGMA 19 FACTOR"/>
    <property type="match status" value="1"/>
</dbReference>
<dbReference type="InterPro" id="IPR052704">
    <property type="entry name" value="ECF_Sigma-70_Domain"/>
</dbReference>
<gene>
    <name evidence="4" type="ORF">ML536_13840</name>
</gene>
<sequence length="285" mass="30521">MTTAALLDEFEANRPRLLSIARRLLGSASDAEDAVQDAWMRLTGNDATAIDNLGAWLTTVVSRLCLDRLRSRKRRGEEALEPFEETVVSTTDLPDAARDLADAIGDAMAQVIDRLHPAERVAFILHDMFDVPFETIGTILGHSPASARQLASRARRRVQSGPLAAPDHEARAAAVSAFLRASREGDLPGLIALLAPDVRFDFDDVAARLGSEQGLHGAEAVAHFFSGRARTAELAMVDGDPGIIIAPAGTVALALRVTFSGNRIVAIEAIADPDFIAEMAIRSLP</sequence>
<proteinExistence type="predicted"/>
<evidence type="ECO:0000259" key="2">
    <source>
        <dbReference type="Pfam" id="PF04542"/>
    </source>
</evidence>
<reference evidence="4" key="1">
    <citation type="submission" date="2022-03" db="EMBL/GenBank/DDBJ databases">
        <title>The complete genome sequence of a Methyloterrigena soli.</title>
        <authorList>
            <person name="Zi Z."/>
        </authorList>
    </citation>
    <scope>NUCLEOTIDE SEQUENCE</scope>
    <source>
        <strain evidence="4">M48</strain>
    </source>
</reference>
<dbReference type="NCBIfam" id="TIGR02937">
    <property type="entry name" value="sigma70-ECF"/>
    <property type="match status" value="1"/>
</dbReference>
<keyword evidence="5" id="KW-1185">Reference proteome</keyword>
<evidence type="ECO:0000256" key="1">
    <source>
        <dbReference type="ARBA" id="ARBA00011344"/>
    </source>
</evidence>
<feature type="domain" description="RNA polymerase sigma factor 70 region 4 type 2" evidence="3">
    <location>
        <begin position="107"/>
        <end position="157"/>
    </location>
</feature>
<dbReference type="InterPro" id="IPR013249">
    <property type="entry name" value="RNA_pol_sigma70_r4_t2"/>
</dbReference>
<evidence type="ECO:0000259" key="3">
    <source>
        <dbReference type="Pfam" id="PF08281"/>
    </source>
</evidence>
<dbReference type="InterPro" id="IPR032710">
    <property type="entry name" value="NTF2-like_dom_sf"/>
</dbReference>
<dbReference type="SUPFAM" id="SSF88659">
    <property type="entry name" value="Sigma3 and sigma4 domains of RNA polymerase sigma factors"/>
    <property type="match status" value="1"/>
</dbReference>
<protein>
    <submittedName>
        <fullName evidence="4">Sigma-70 family RNA polymerase sigma factor</fullName>
    </submittedName>
</protein>
<feature type="domain" description="RNA polymerase sigma-70 region 2" evidence="2">
    <location>
        <begin position="10"/>
        <end position="75"/>
    </location>
</feature>
<dbReference type="InterPro" id="IPR036388">
    <property type="entry name" value="WH-like_DNA-bd_sf"/>
</dbReference>
<dbReference type="EMBL" id="JALAZD010000001">
    <property type="protein sequence ID" value="MCI0127905.1"/>
    <property type="molecule type" value="Genomic_DNA"/>
</dbReference>
<organism evidence="4 5">
    <name type="scientific">Paradevosia shaoguanensis</name>
    <dbReference type="NCBI Taxonomy" id="1335043"/>
    <lineage>
        <taxon>Bacteria</taxon>
        <taxon>Pseudomonadati</taxon>
        <taxon>Pseudomonadota</taxon>
        <taxon>Alphaproteobacteria</taxon>
        <taxon>Hyphomicrobiales</taxon>
        <taxon>Devosiaceae</taxon>
        <taxon>Paradevosia</taxon>
    </lineage>
</organism>
<dbReference type="Gene3D" id="3.10.450.50">
    <property type="match status" value="1"/>
</dbReference>
<evidence type="ECO:0000313" key="4">
    <source>
        <dbReference type="EMBL" id="MCI0127905.1"/>
    </source>
</evidence>
<dbReference type="Gene3D" id="1.10.1740.10">
    <property type="match status" value="1"/>
</dbReference>
<comment type="subunit">
    <text evidence="1">Interacts transiently with the RNA polymerase catalytic core formed by RpoA, RpoB, RpoC and RpoZ (2 alpha, 1 beta, 1 beta' and 1 omega subunit) to form the RNA polymerase holoenzyme that can initiate transcription.</text>
</comment>
<dbReference type="Pfam" id="PF08281">
    <property type="entry name" value="Sigma70_r4_2"/>
    <property type="match status" value="1"/>
</dbReference>
<dbReference type="PANTHER" id="PTHR30173:SF43">
    <property type="entry name" value="ECF RNA POLYMERASE SIGMA FACTOR SIGI-RELATED"/>
    <property type="match status" value="1"/>
</dbReference>
<evidence type="ECO:0000313" key="5">
    <source>
        <dbReference type="Proteomes" id="UP001156140"/>
    </source>
</evidence>
<dbReference type="GO" id="GO:0016987">
    <property type="term" value="F:sigma factor activity"/>
    <property type="evidence" value="ECO:0007669"/>
    <property type="project" value="InterPro"/>
</dbReference>
<comment type="caution">
    <text evidence="4">The sequence shown here is derived from an EMBL/GenBank/DDBJ whole genome shotgun (WGS) entry which is preliminary data.</text>
</comment>
<dbReference type="InterPro" id="IPR013324">
    <property type="entry name" value="RNA_pol_sigma_r3/r4-like"/>
</dbReference>
<dbReference type="Proteomes" id="UP001156140">
    <property type="component" value="Unassembled WGS sequence"/>
</dbReference>
<dbReference type="RefSeq" id="WP_281736218.1">
    <property type="nucleotide sequence ID" value="NZ_JAKETQ010000001.1"/>
</dbReference>
<dbReference type="Gene3D" id="1.10.10.10">
    <property type="entry name" value="Winged helix-like DNA-binding domain superfamily/Winged helix DNA-binding domain"/>
    <property type="match status" value="1"/>
</dbReference>
<accession>A0AA41QN43</accession>
<dbReference type="SUPFAM" id="SSF54427">
    <property type="entry name" value="NTF2-like"/>
    <property type="match status" value="1"/>
</dbReference>
<dbReference type="InterPro" id="IPR007627">
    <property type="entry name" value="RNA_pol_sigma70_r2"/>
</dbReference>
<dbReference type="AlphaFoldDB" id="A0AA41QN43"/>
<dbReference type="InterPro" id="IPR013325">
    <property type="entry name" value="RNA_pol_sigma_r2"/>
</dbReference>
<dbReference type="InterPro" id="IPR014284">
    <property type="entry name" value="RNA_pol_sigma-70_dom"/>
</dbReference>
<dbReference type="Pfam" id="PF04542">
    <property type="entry name" value="Sigma70_r2"/>
    <property type="match status" value="1"/>
</dbReference>
<name>A0AA41QN43_9HYPH</name>
<dbReference type="GO" id="GO:0006352">
    <property type="term" value="P:DNA-templated transcription initiation"/>
    <property type="evidence" value="ECO:0007669"/>
    <property type="project" value="InterPro"/>
</dbReference>
<dbReference type="GO" id="GO:0003677">
    <property type="term" value="F:DNA binding"/>
    <property type="evidence" value="ECO:0007669"/>
    <property type="project" value="InterPro"/>
</dbReference>